<protein>
    <submittedName>
        <fullName evidence="3">GAF domain-containing protein</fullName>
    </submittedName>
</protein>
<name>A0A6I4P3R4_9MICO</name>
<dbReference type="InterPro" id="IPR003018">
    <property type="entry name" value="GAF"/>
</dbReference>
<feature type="domain" description="GAF" evidence="2">
    <location>
        <begin position="111"/>
        <end position="203"/>
    </location>
</feature>
<evidence type="ECO:0000256" key="1">
    <source>
        <dbReference type="SAM" id="MobiDB-lite"/>
    </source>
</evidence>
<dbReference type="InterPro" id="IPR029016">
    <property type="entry name" value="GAF-like_dom_sf"/>
</dbReference>
<evidence type="ECO:0000313" key="4">
    <source>
        <dbReference type="Proteomes" id="UP000438182"/>
    </source>
</evidence>
<organism evidence="3 4">
    <name type="scientific">Agromyces seonyuensis</name>
    <dbReference type="NCBI Taxonomy" id="2662446"/>
    <lineage>
        <taxon>Bacteria</taxon>
        <taxon>Bacillati</taxon>
        <taxon>Actinomycetota</taxon>
        <taxon>Actinomycetes</taxon>
        <taxon>Micrococcales</taxon>
        <taxon>Microbacteriaceae</taxon>
        <taxon>Agromyces</taxon>
    </lineage>
</organism>
<reference evidence="3 4" key="1">
    <citation type="submission" date="2019-12" db="EMBL/GenBank/DDBJ databases">
        <authorList>
            <person name="Kim Y.S."/>
        </authorList>
    </citation>
    <scope>NUCLEOTIDE SEQUENCE [LARGE SCALE GENOMIC DNA]</scope>
    <source>
        <strain evidence="3 4">MMS17-SY077</strain>
    </source>
</reference>
<evidence type="ECO:0000259" key="2">
    <source>
        <dbReference type="Pfam" id="PF01590"/>
    </source>
</evidence>
<dbReference type="Gene3D" id="3.30.450.40">
    <property type="match status" value="1"/>
</dbReference>
<dbReference type="Pfam" id="PF01590">
    <property type="entry name" value="GAF"/>
    <property type="match status" value="1"/>
</dbReference>
<evidence type="ECO:0000313" key="3">
    <source>
        <dbReference type="EMBL" id="MWB97997.1"/>
    </source>
</evidence>
<dbReference type="Proteomes" id="UP000438182">
    <property type="component" value="Unassembled WGS sequence"/>
</dbReference>
<sequence>MTPESDRRRSEARMPERTSAPQPGGLRDLVASSWLRARAARLEPELAAAPLDLDADALDDLRAAHPLAAALPVVRRLLVQDAEPGSGVLVAVGDARGRLLWVEGDPGLRAKAEGMRFVEGADWSEATVGTSAPGTALAVDRGVQIRADEHFAETVKPWSCTAVPVHDPEHGELIGVLDVTGGSDAAAAHVLPLLVATAAAVERELLIERLRRPARSRPKPTRRTGAARLSILGRDTGELVGATGERTTLSARHSELLALLAWHRGGIGAEALAALVYGDAPSTVTLRAEIVRLRRALAGVAPELGPLARPYRLGAELELDLGGVVELQRRGAHRAAVEAFGGGPLPGSASPGVAELHADVAAGLREALLESGSADLLLAWGRDRGRDDAEVWRAALHALPRLSPKRAIAVAALERIERELG</sequence>
<accession>A0A6I4P3R4</accession>
<proteinExistence type="predicted"/>
<keyword evidence="4" id="KW-1185">Reference proteome</keyword>
<feature type="region of interest" description="Disordered" evidence="1">
    <location>
        <begin position="1"/>
        <end position="26"/>
    </location>
</feature>
<dbReference type="AlphaFoldDB" id="A0A6I4P3R4"/>
<dbReference type="EMBL" id="WSTA01000017">
    <property type="protein sequence ID" value="MWB97997.1"/>
    <property type="molecule type" value="Genomic_DNA"/>
</dbReference>
<gene>
    <name evidence="3" type="ORF">GB864_05465</name>
</gene>
<feature type="compositionally biased region" description="Basic and acidic residues" evidence="1">
    <location>
        <begin position="1"/>
        <end position="16"/>
    </location>
</feature>
<comment type="caution">
    <text evidence="3">The sequence shown here is derived from an EMBL/GenBank/DDBJ whole genome shotgun (WGS) entry which is preliminary data.</text>
</comment>